<dbReference type="AlphaFoldDB" id="A0A7G1HUM1"/>
<name>A0A7G1HUM1_9BACT</name>
<organism evidence="1 2">
    <name type="scientific">Coprobacter secundus subsp. similis</name>
    <dbReference type="NCBI Taxonomy" id="2751153"/>
    <lineage>
        <taxon>Bacteria</taxon>
        <taxon>Pseudomonadati</taxon>
        <taxon>Bacteroidota</taxon>
        <taxon>Bacteroidia</taxon>
        <taxon>Bacteroidales</taxon>
        <taxon>Barnesiellaceae</taxon>
        <taxon>Coprobacter</taxon>
    </lineage>
</organism>
<dbReference type="KEGG" id="copr:Cop2CBH44_16030"/>
<keyword evidence="2" id="KW-1185">Reference proteome</keyword>
<protein>
    <submittedName>
        <fullName evidence="1">DUF4836 domain-containing protein</fullName>
    </submittedName>
</protein>
<evidence type="ECO:0000313" key="2">
    <source>
        <dbReference type="Proteomes" id="UP000594042"/>
    </source>
</evidence>
<accession>A0A7G1HUM1</accession>
<gene>
    <name evidence="1" type="ORF">Cop2CBH44_16030</name>
</gene>
<dbReference type="InterPro" id="IPR032276">
    <property type="entry name" value="DUF4836"/>
</dbReference>
<proteinExistence type="predicted"/>
<dbReference type="Proteomes" id="UP000594042">
    <property type="component" value="Chromosome"/>
</dbReference>
<sequence length="513" mass="57643">MKPNISSIKNLIAILAITMLFSCNKQSDYLQSIPADANIVITINPQSIAEKGNVIELLKNKKINERQRIWLNRLGPESKELFEKILQNPTELGISLKNDVVFFSDAIENEIGLLLKIDEQQKFETFLSILSSEKGKDTNIKRENDIFISEINTNAICTFDDNKALFLFALQYNTEIAKLKKDATALMNQNKEKSLLSNNGFSKFSQSNKDVNIWMSMAAIPSTTLKLYSSFLPTDLKISSIYSTTHIDFQRGKIIIESGSYSDDTKTKKALDSLISIVGKNSDSFLKQIPENSWLVWSVNLNGEKLYNILMENSKFAAEIENVSKEINLQQLIGSIDGDLTMGLIDITSSNSYGYSPNLVFFAKVKDDSILTFLKDNLQLAGITTLSENQYLISWSGTSIYFGMKDNKYLYVSTDKNIIDNFSKGTESPLSQTPFAEIFKFGGAMLINTQQILQSLPEELWKSDATTYKQLLALFSSIEMYSEGQTNKTTINMTDPSDNALSTIIKSLDKELK</sequence>
<dbReference type="PROSITE" id="PS51257">
    <property type="entry name" value="PROKAR_LIPOPROTEIN"/>
    <property type="match status" value="1"/>
</dbReference>
<dbReference type="EMBL" id="AP023322">
    <property type="protein sequence ID" value="BCI63250.1"/>
    <property type="molecule type" value="Genomic_DNA"/>
</dbReference>
<dbReference type="RefSeq" id="WP_200755867.1">
    <property type="nucleotide sequence ID" value="NZ_AP023322.1"/>
</dbReference>
<dbReference type="Pfam" id="PF16120">
    <property type="entry name" value="DUF4836"/>
    <property type="match status" value="1"/>
</dbReference>
<reference evidence="2" key="1">
    <citation type="submission" date="2020-07" db="EMBL/GenBank/DDBJ databases">
        <title>Complete genome sequencing of Coprobacter sp. strain 2CBH44.</title>
        <authorList>
            <person name="Sakamoto M."/>
            <person name="Murakami T."/>
            <person name="Mori H."/>
        </authorList>
    </citation>
    <scope>NUCLEOTIDE SEQUENCE [LARGE SCALE GENOMIC DNA]</scope>
    <source>
        <strain evidence="2">2CBH44</strain>
    </source>
</reference>
<evidence type="ECO:0000313" key="1">
    <source>
        <dbReference type="EMBL" id="BCI63250.1"/>
    </source>
</evidence>